<dbReference type="GO" id="GO:0002161">
    <property type="term" value="F:aminoacyl-tRNA deacylase activity"/>
    <property type="evidence" value="ECO:0007669"/>
    <property type="project" value="InterPro"/>
</dbReference>
<dbReference type="KEGG" id="acij:JS278_00424"/>
<dbReference type="EMBL" id="CP025198">
    <property type="protein sequence ID" value="AXE37618.1"/>
    <property type="molecule type" value="Genomic_DNA"/>
</dbReference>
<feature type="domain" description="YbaK/aminoacyl-tRNA synthetase-associated" evidence="1">
    <location>
        <begin position="38"/>
        <end position="160"/>
    </location>
</feature>
<protein>
    <recommendedName>
        <fullName evidence="1">YbaK/aminoacyl-tRNA synthetase-associated domain-containing protein</fullName>
    </recommendedName>
</protein>
<gene>
    <name evidence="2" type="ORF">JS278_00424</name>
</gene>
<dbReference type="CDD" id="cd04939">
    <property type="entry name" value="PA2301"/>
    <property type="match status" value="1"/>
</dbReference>
<accession>A0A344UQS0</accession>
<dbReference type="OrthoDB" id="9796920at2"/>
<keyword evidence="3" id="KW-1185">Reference proteome</keyword>
<dbReference type="Proteomes" id="UP000251995">
    <property type="component" value="Chromosome"/>
</dbReference>
<sequence length="173" mass="18585">MFDSAPHLPAADHPELLGEPVRELISLLPDAEVFRIDPALSDTESLCREFGEPESTCGNCVIVRGRRGEISRTVACLALATTRVDVNKLVRKRLDVRKASFAPMDEATSESGMEYGAITPIGLPREWPIWIDPAVVAADEVCIGAGTRSAKLILPGRSLLALPNVEVVEGLAA</sequence>
<proteinExistence type="predicted"/>
<dbReference type="InterPro" id="IPR007214">
    <property type="entry name" value="YbaK/aa-tRNA-synth-assoc-dom"/>
</dbReference>
<dbReference type="Gene3D" id="3.90.960.10">
    <property type="entry name" value="YbaK/aminoacyl-tRNA synthetase-associated domain"/>
    <property type="match status" value="1"/>
</dbReference>
<dbReference type="PANTHER" id="PTHR30411">
    <property type="entry name" value="CYTOPLASMIC PROTEIN"/>
    <property type="match status" value="1"/>
</dbReference>
<name>A0A344UQS0_9ACTN</name>
<dbReference type="Pfam" id="PF04073">
    <property type="entry name" value="tRNA_edit"/>
    <property type="match status" value="1"/>
</dbReference>
<organism evidence="2 3">
    <name type="scientific">Acidipropionibacterium virtanenii</name>
    <dbReference type="NCBI Taxonomy" id="2057246"/>
    <lineage>
        <taxon>Bacteria</taxon>
        <taxon>Bacillati</taxon>
        <taxon>Actinomycetota</taxon>
        <taxon>Actinomycetes</taxon>
        <taxon>Propionibacteriales</taxon>
        <taxon>Propionibacteriaceae</taxon>
        <taxon>Acidipropionibacterium</taxon>
    </lineage>
</organism>
<dbReference type="PANTHER" id="PTHR30411:SF1">
    <property type="entry name" value="CYTOPLASMIC PROTEIN"/>
    <property type="match status" value="1"/>
</dbReference>
<evidence type="ECO:0000259" key="1">
    <source>
        <dbReference type="Pfam" id="PF04073"/>
    </source>
</evidence>
<evidence type="ECO:0000313" key="2">
    <source>
        <dbReference type="EMBL" id="AXE37618.1"/>
    </source>
</evidence>
<evidence type="ECO:0000313" key="3">
    <source>
        <dbReference type="Proteomes" id="UP000251995"/>
    </source>
</evidence>
<dbReference type="RefSeq" id="WP_114043749.1">
    <property type="nucleotide sequence ID" value="NZ_CP025198.1"/>
</dbReference>
<dbReference type="AlphaFoldDB" id="A0A344UQS0"/>
<reference evidence="2 3" key="1">
    <citation type="submission" date="2017-12" db="EMBL/GenBank/DDBJ databases">
        <title>The whole genome sequence of the Acidipropionibacterium virtanenii sp. nov. type strain JS278.</title>
        <authorList>
            <person name="Laine P."/>
            <person name="Deptula P."/>
            <person name="Varmanen P."/>
            <person name="Auvinen P."/>
        </authorList>
    </citation>
    <scope>NUCLEOTIDE SEQUENCE [LARGE SCALE GENOMIC DNA]</scope>
    <source>
        <strain evidence="2 3">JS278</strain>
    </source>
</reference>
<dbReference type="InterPro" id="IPR036754">
    <property type="entry name" value="YbaK/aa-tRNA-synt-asso_dom_sf"/>
</dbReference>
<dbReference type="SUPFAM" id="SSF55826">
    <property type="entry name" value="YbaK/ProRS associated domain"/>
    <property type="match status" value="1"/>
</dbReference>